<sequence>MLEVLSLLVNDPVRFADVSVPYLFRRIEKAGDTPPTLMLDEADAIFSAGRPSERSEALRGILNTGFQRGFVYGRVEKPNNQLKEYRVFALAAIASIGALPDTIEDRAIVLTMRRRSGTELVEQFRLRDAGEYLAVVRHRLHRLLTDHQDEIAGVRPELPVEDRAADLWEPLVAVAHLAGDEWINRAWTAAITMVEQAREDESSANVGLALLEATREVLNSYRDGAWIGSVQLVEALSKVPEYRDLASALGVAGVARVLRLYGVRPANHRVGESVRKGYRLVDLRDAWMRYLPSALSPATGATPLLPQRDQEEAATRQATHPLRTATHEANRGQGNAEHPAAASVSHIEEVTHVRS</sequence>
<dbReference type="InterPro" id="IPR022081">
    <property type="entry name" value="DUF3631"/>
</dbReference>
<evidence type="ECO:0000313" key="4">
    <source>
        <dbReference type="Proteomes" id="UP000316125"/>
    </source>
</evidence>
<dbReference type="EMBL" id="CP041040">
    <property type="protein sequence ID" value="QDE33801.1"/>
    <property type="molecule type" value="Genomic_DNA"/>
</dbReference>
<evidence type="ECO:0000256" key="1">
    <source>
        <dbReference type="SAM" id="MobiDB-lite"/>
    </source>
</evidence>
<feature type="region of interest" description="Disordered" evidence="1">
    <location>
        <begin position="298"/>
        <end position="355"/>
    </location>
</feature>
<protein>
    <submittedName>
        <fullName evidence="3">DUF3631 domain-containing protein</fullName>
    </submittedName>
</protein>
<proteinExistence type="predicted"/>
<organism evidence="3 4">
    <name type="scientific">Microbacterium foliorum</name>
    <dbReference type="NCBI Taxonomy" id="104336"/>
    <lineage>
        <taxon>Bacteria</taxon>
        <taxon>Bacillati</taxon>
        <taxon>Actinomycetota</taxon>
        <taxon>Actinomycetes</taxon>
        <taxon>Micrococcales</taxon>
        <taxon>Microbacteriaceae</taxon>
        <taxon>Microbacterium</taxon>
    </lineage>
</organism>
<dbReference type="Pfam" id="PF12307">
    <property type="entry name" value="DUF3631"/>
    <property type="match status" value="1"/>
</dbReference>
<name>A0A4Y5YLV7_9MICO</name>
<dbReference type="OrthoDB" id="3261135at2"/>
<feature type="domain" description="DUF3631" evidence="2">
    <location>
        <begin position="112"/>
        <end position="290"/>
    </location>
</feature>
<accession>A0A4Y5YLV7</accession>
<feature type="compositionally biased region" description="Basic and acidic residues" evidence="1">
    <location>
        <begin position="346"/>
        <end position="355"/>
    </location>
</feature>
<reference evidence="3 4" key="1">
    <citation type="submission" date="2019-06" db="EMBL/GenBank/DDBJ databases">
        <title>Complete genome of Microbacterium foliorum M2.</title>
        <authorList>
            <person name="Cao G."/>
        </authorList>
    </citation>
    <scope>NUCLEOTIDE SEQUENCE [LARGE SCALE GENOMIC DNA]</scope>
    <source>
        <strain evidence="3 4">M2</strain>
    </source>
</reference>
<evidence type="ECO:0000313" key="3">
    <source>
        <dbReference type="EMBL" id="QDE33801.1"/>
    </source>
</evidence>
<dbReference type="AlphaFoldDB" id="A0A4Y5YLV7"/>
<dbReference type="Proteomes" id="UP000316125">
    <property type="component" value="Chromosome"/>
</dbReference>
<evidence type="ECO:0000259" key="2">
    <source>
        <dbReference type="Pfam" id="PF12307"/>
    </source>
</evidence>
<gene>
    <name evidence="3" type="ORF">FIV50_02745</name>
</gene>